<organism evidence="2 3">
    <name type="scientific">Vibrio ezurae NBRC 102218</name>
    <dbReference type="NCBI Taxonomy" id="1219080"/>
    <lineage>
        <taxon>Bacteria</taxon>
        <taxon>Pseudomonadati</taxon>
        <taxon>Pseudomonadota</taxon>
        <taxon>Gammaproteobacteria</taxon>
        <taxon>Vibrionales</taxon>
        <taxon>Vibrionaceae</taxon>
        <taxon>Vibrio</taxon>
    </lineage>
</organism>
<dbReference type="eggNOG" id="ENOG5031P87">
    <property type="taxonomic scope" value="Bacteria"/>
</dbReference>
<name>U3AJP6_9VIBR</name>
<protein>
    <submittedName>
        <fullName evidence="2">Uncharacterized protein</fullName>
    </submittedName>
</protein>
<feature type="signal peptide" evidence="1">
    <location>
        <begin position="1"/>
        <end position="26"/>
    </location>
</feature>
<proteinExistence type="predicted"/>
<sequence>MIRRKRLPALLLTALSLGLTSTAAQATFQSSLEHGLTFFSDGTQILKNESNTVIKFNDGNVADDEQVISNYVNSADRGIISSVVRDNDNRAIDFNRVIITRPMLGTGALDNIAGTEVTIVYSNTGNVLETYDSTGEVRKYIHIDENTTHVDSSIYGYSRNNEEWLANVFAAVNPTN</sequence>
<gene>
    <name evidence="2" type="ORF">VEZ01S_25_00340</name>
</gene>
<comment type="caution">
    <text evidence="2">The sequence shown here is derived from an EMBL/GenBank/DDBJ whole genome shotgun (WGS) entry which is preliminary data.</text>
</comment>
<dbReference type="Proteomes" id="UP000016562">
    <property type="component" value="Unassembled WGS sequence"/>
</dbReference>
<dbReference type="OrthoDB" id="9882743at2"/>
<dbReference type="EMBL" id="BATM01000025">
    <property type="protein sequence ID" value="GAD80151.1"/>
    <property type="molecule type" value="Genomic_DNA"/>
</dbReference>
<keyword evidence="3" id="KW-1185">Reference proteome</keyword>
<evidence type="ECO:0000256" key="1">
    <source>
        <dbReference type="SAM" id="SignalP"/>
    </source>
</evidence>
<dbReference type="RefSeq" id="WP_021713859.1">
    <property type="nucleotide sequence ID" value="NZ_BATM01000025.1"/>
</dbReference>
<keyword evidence="1" id="KW-0732">Signal</keyword>
<evidence type="ECO:0000313" key="2">
    <source>
        <dbReference type="EMBL" id="GAD80151.1"/>
    </source>
</evidence>
<reference evidence="2 3" key="1">
    <citation type="submission" date="2013-09" db="EMBL/GenBank/DDBJ databases">
        <title>Whole genome shotgun sequence of Vibrio ezurae NBRC 102218.</title>
        <authorList>
            <person name="Yoshida I."/>
            <person name="Hosoyama A."/>
            <person name="Numata M."/>
            <person name="Hashimoto M."/>
            <person name="Hosoyama Y."/>
            <person name="Tsuchikane K."/>
            <person name="Noguchi M."/>
            <person name="Hirakata S."/>
            <person name="Ichikawa N."/>
            <person name="Ohji S."/>
            <person name="Yamazoe A."/>
            <person name="Fujita N."/>
        </authorList>
    </citation>
    <scope>NUCLEOTIDE SEQUENCE [LARGE SCALE GENOMIC DNA]</scope>
    <source>
        <strain evidence="2 3">NBRC 102218</strain>
    </source>
</reference>
<accession>U3AJP6</accession>
<evidence type="ECO:0000313" key="3">
    <source>
        <dbReference type="Proteomes" id="UP000016562"/>
    </source>
</evidence>
<dbReference type="AlphaFoldDB" id="U3AJP6"/>
<feature type="chain" id="PRO_5004638139" evidence="1">
    <location>
        <begin position="27"/>
        <end position="176"/>
    </location>
</feature>